<comment type="caution">
    <text evidence="3">The sequence shown here is derived from an EMBL/GenBank/DDBJ whole genome shotgun (WGS) entry which is preliminary data.</text>
</comment>
<feature type="compositionally biased region" description="Basic and acidic residues" evidence="1">
    <location>
        <begin position="103"/>
        <end position="139"/>
    </location>
</feature>
<reference evidence="3 4" key="1">
    <citation type="submission" date="2024-03" db="EMBL/GenBank/DDBJ databases">
        <title>Human intestinal bacterial collection.</title>
        <authorList>
            <person name="Pauvert C."/>
            <person name="Hitch T.C.A."/>
            <person name="Clavel T."/>
        </authorList>
    </citation>
    <scope>NUCLEOTIDE SEQUENCE [LARGE SCALE GENOMIC DNA]</scope>
    <source>
        <strain evidence="3 4">CLA-AA-H78B</strain>
    </source>
</reference>
<keyword evidence="2" id="KW-0812">Transmembrane</keyword>
<evidence type="ECO:0000313" key="3">
    <source>
        <dbReference type="EMBL" id="MEQ2577437.1"/>
    </source>
</evidence>
<dbReference type="Proteomes" id="UP001470288">
    <property type="component" value="Unassembled WGS sequence"/>
</dbReference>
<accession>A0ABV1HX07</accession>
<evidence type="ECO:0000313" key="4">
    <source>
        <dbReference type="Proteomes" id="UP001470288"/>
    </source>
</evidence>
<sequence length="330" mass="38470">MLHIIIFILKIIGILLLVILGLIFLLVSSVLFVPITYKIRAERKDGVIQVRAVAGWMFRLLSVHYRLHTSQEPMQLLQGRILGIPVWKPLEPKKEKPKKAEKKSKEKQSKPKQMEAKQLEQKAEVKSSDKAKERLKKDLTPGTAVATIPQPEPEVSRQEQPQDKQAQTKPPRQSILKKLLYAIRRIYGKITAIGRGLFSLVVKLLHMPEKASETIGTLTDFWNLEENVKARESIWRELKFLWKHSRPRKADLTLHFGFEDPSWTGQCMGVLSILNVWYPGRIFLKPEFEQEIFEGTLYIKGHMMLAVPLLSIFRLWRDENVMKMYRRFRQ</sequence>
<organism evidence="3 4">
    <name type="scientific">Hominiventricola aquisgranensis</name>
    <dbReference type="NCBI Taxonomy" id="3133164"/>
    <lineage>
        <taxon>Bacteria</taxon>
        <taxon>Bacillati</taxon>
        <taxon>Bacillota</taxon>
        <taxon>Clostridia</taxon>
        <taxon>Lachnospirales</taxon>
        <taxon>Lachnospiraceae</taxon>
        <taxon>Hominiventricola</taxon>
    </lineage>
</organism>
<keyword evidence="2" id="KW-0472">Membrane</keyword>
<dbReference type="RefSeq" id="WP_349143528.1">
    <property type="nucleotide sequence ID" value="NZ_JBBMFC010000002.1"/>
</dbReference>
<evidence type="ECO:0000256" key="2">
    <source>
        <dbReference type="SAM" id="Phobius"/>
    </source>
</evidence>
<keyword evidence="4" id="KW-1185">Reference proteome</keyword>
<gene>
    <name evidence="3" type="ORF">WMO62_01115</name>
</gene>
<proteinExistence type="predicted"/>
<keyword evidence="2" id="KW-1133">Transmembrane helix</keyword>
<evidence type="ECO:0000256" key="1">
    <source>
        <dbReference type="SAM" id="MobiDB-lite"/>
    </source>
</evidence>
<dbReference type="EMBL" id="JBBMFC010000002">
    <property type="protein sequence ID" value="MEQ2577437.1"/>
    <property type="molecule type" value="Genomic_DNA"/>
</dbReference>
<evidence type="ECO:0008006" key="5">
    <source>
        <dbReference type="Google" id="ProtNLM"/>
    </source>
</evidence>
<protein>
    <recommendedName>
        <fullName evidence="5">DUF2953 domain-containing protein</fullName>
    </recommendedName>
</protein>
<name>A0ABV1HX07_9FIRM</name>
<feature type="region of interest" description="Disordered" evidence="1">
    <location>
        <begin position="93"/>
        <end position="171"/>
    </location>
</feature>
<feature type="transmembrane region" description="Helical" evidence="2">
    <location>
        <begin position="6"/>
        <end position="33"/>
    </location>
</feature>